<name>A0A401LBL1_9FIRM</name>
<dbReference type="Proteomes" id="UP000287361">
    <property type="component" value="Unassembled WGS sequence"/>
</dbReference>
<evidence type="ECO:0000256" key="1">
    <source>
        <dbReference type="SAM" id="SignalP"/>
    </source>
</evidence>
<protein>
    <recommendedName>
        <fullName evidence="4">DUF4367 domain-containing protein</fullName>
    </recommendedName>
</protein>
<gene>
    <name evidence="2" type="ORF">KGMB03357_05610</name>
</gene>
<dbReference type="AlphaFoldDB" id="A0A401LBL1"/>
<dbReference type="EMBL" id="BHVZ01000001">
    <property type="protein sequence ID" value="GCB28900.1"/>
    <property type="molecule type" value="Genomic_DNA"/>
</dbReference>
<proteinExistence type="predicted"/>
<organism evidence="2 3">
    <name type="scientific">Anaerotignum faecicola</name>
    <dbReference type="NCBI Taxonomy" id="2358141"/>
    <lineage>
        <taxon>Bacteria</taxon>
        <taxon>Bacillati</taxon>
        <taxon>Bacillota</taxon>
        <taxon>Clostridia</taxon>
        <taxon>Lachnospirales</taxon>
        <taxon>Anaerotignaceae</taxon>
        <taxon>Anaerotignum</taxon>
    </lineage>
</organism>
<evidence type="ECO:0008006" key="4">
    <source>
        <dbReference type="Google" id="ProtNLM"/>
    </source>
</evidence>
<feature type="chain" id="PRO_5019053496" description="DUF4367 domain-containing protein" evidence="1">
    <location>
        <begin position="28"/>
        <end position="217"/>
    </location>
</feature>
<sequence length="217" mass="24112">MKKMKRILAAGLMLLALAGCGTSDNQAAEYPAMEPLDISKMELATVENGTAKYQYDADVWTTEGEVVNSLVLYARDTVGTEKPVAINVQIAGERKKALDEDLMNQVLEQLEKNASLTVEKCELRSFDGNPVIYMENSFTFNDEVIDQMIENELWTEESLEQAGGRETILAIPDSHSIVVYGILDGNLVIYGGTYYEDAQKQEVLDAINIMLQTTEIE</sequence>
<dbReference type="PROSITE" id="PS51257">
    <property type="entry name" value="PROKAR_LIPOPROTEIN"/>
    <property type="match status" value="1"/>
</dbReference>
<keyword evidence="1" id="KW-0732">Signal</keyword>
<evidence type="ECO:0000313" key="3">
    <source>
        <dbReference type="Proteomes" id="UP000287361"/>
    </source>
</evidence>
<dbReference type="GeneID" id="86193563"/>
<feature type="signal peptide" evidence="1">
    <location>
        <begin position="1"/>
        <end position="27"/>
    </location>
</feature>
<accession>A0A401LBL1</accession>
<dbReference type="RefSeq" id="WP_016407539.1">
    <property type="nucleotide sequence ID" value="NZ_DAVZTY010000015.1"/>
</dbReference>
<keyword evidence="3" id="KW-1185">Reference proteome</keyword>
<comment type="caution">
    <text evidence="2">The sequence shown here is derived from an EMBL/GenBank/DDBJ whole genome shotgun (WGS) entry which is preliminary data.</text>
</comment>
<evidence type="ECO:0000313" key="2">
    <source>
        <dbReference type="EMBL" id="GCB28900.1"/>
    </source>
</evidence>
<reference evidence="2 3" key="1">
    <citation type="submission" date="2018-10" db="EMBL/GenBank/DDBJ databases">
        <title>Draft Genome Sequence of Anaerotignum sp. KCTC 15736.</title>
        <authorList>
            <person name="Choi S.H."/>
            <person name="Kim J.S."/>
            <person name="Kang S.W."/>
            <person name="Lee J.S."/>
            <person name="Park S.H."/>
        </authorList>
    </citation>
    <scope>NUCLEOTIDE SEQUENCE [LARGE SCALE GENOMIC DNA]</scope>
    <source>
        <strain evidence="2 3">KCTC 15736</strain>
    </source>
</reference>